<dbReference type="AlphaFoldDB" id="A0A9Q0RC33"/>
<reference evidence="6" key="1">
    <citation type="submission" date="2022-10" db="EMBL/GenBank/DDBJ databases">
        <title>Novel sulphate-reducing endosymbionts in the free-living metamonad Anaeramoeba.</title>
        <authorList>
            <person name="Jerlstrom-Hultqvist J."/>
            <person name="Cepicka I."/>
            <person name="Gallot-Lavallee L."/>
            <person name="Salas-Leiva D."/>
            <person name="Curtis B.A."/>
            <person name="Zahonova K."/>
            <person name="Pipaliya S."/>
            <person name="Dacks J."/>
            <person name="Roger A.J."/>
        </authorList>
    </citation>
    <scope>NUCLEOTIDE SEQUENCE</scope>
    <source>
        <strain evidence="6">BMAN</strain>
    </source>
</reference>
<keyword evidence="4" id="KW-0067">ATP-binding</keyword>
<gene>
    <name evidence="6" type="ORF">M0811_08742</name>
</gene>
<dbReference type="GO" id="GO:0000045">
    <property type="term" value="P:autophagosome assembly"/>
    <property type="evidence" value="ECO:0007669"/>
    <property type="project" value="TreeGrafter"/>
</dbReference>
<feature type="domain" description="Protein kinase" evidence="5">
    <location>
        <begin position="1"/>
        <end position="79"/>
    </location>
</feature>
<comment type="caution">
    <text evidence="6">The sequence shown here is derived from an EMBL/GenBank/DDBJ whole genome shotgun (WGS) entry which is preliminary data.</text>
</comment>
<dbReference type="Pfam" id="PF00069">
    <property type="entry name" value="Pkinase"/>
    <property type="match status" value="1"/>
</dbReference>
<dbReference type="InterPro" id="IPR000719">
    <property type="entry name" value="Prot_kinase_dom"/>
</dbReference>
<dbReference type="InterPro" id="IPR045269">
    <property type="entry name" value="Atg1-like"/>
</dbReference>
<dbReference type="PROSITE" id="PS50011">
    <property type="entry name" value="PROTEIN_KINASE_DOM"/>
    <property type="match status" value="1"/>
</dbReference>
<evidence type="ECO:0000256" key="1">
    <source>
        <dbReference type="ARBA" id="ARBA00022679"/>
    </source>
</evidence>
<dbReference type="EMBL" id="JAPDFW010000075">
    <property type="protein sequence ID" value="KAJ5073334.1"/>
    <property type="molecule type" value="Genomic_DNA"/>
</dbReference>
<dbReference type="Gene3D" id="1.10.510.10">
    <property type="entry name" value="Transferase(Phosphotransferase) domain 1"/>
    <property type="match status" value="1"/>
</dbReference>
<accession>A0A9Q0RC33</accession>
<evidence type="ECO:0000313" key="6">
    <source>
        <dbReference type="EMBL" id="KAJ5073334.1"/>
    </source>
</evidence>
<evidence type="ECO:0000259" key="5">
    <source>
        <dbReference type="PROSITE" id="PS50011"/>
    </source>
</evidence>
<dbReference type="GO" id="GO:0005829">
    <property type="term" value="C:cytosol"/>
    <property type="evidence" value="ECO:0007669"/>
    <property type="project" value="TreeGrafter"/>
</dbReference>
<evidence type="ECO:0000256" key="3">
    <source>
        <dbReference type="ARBA" id="ARBA00022777"/>
    </source>
</evidence>
<dbReference type="InterPro" id="IPR011009">
    <property type="entry name" value="Kinase-like_dom_sf"/>
</dbReference>
<dbReference type="PANTHER" id="PTHR24348:SF22">
    <property type="entry name" value="NON-SPECIFIC SERINE_THREONINE PROTEIN KINASE"/>
    <property type="match status" value="1"/>
</dbReference>
<keyword evidence="3 6" id="KW-0418">Kinase</keyword>
<dbReference type="GO" id="GO:0010506">
    <property type="term" value="P:regulation of autophagy"/>
    <property type="evidence" value="ECO:0007669"/>
    <property type="project" value="InterPro"/>
</dbReference>
<keyword evidence="1" id="KW-0808">Transferase</keyword>
<keyword evidence="2" id="KW-0547">Nucleotide-binding</keyword>
<dbReference type="PROSITE" id="PS00108">
    <property type="entry name" value="PROTEIN_KINASE_ST"/>
    <property type="match status" value="1"/>
</dbReference>
<protein>
    <submittedName>
        <fullName evidence="6">Serine/threonine-protein kinase ulk3</fullName>
    </submittedName>
</protein>
<name>A0A9Q0RC33_ANAIG</name>
<dbReference type="GO" id="GO:0005776">
    <property type="term" value="C:autophagosome"/>
    <property type="evidence" value="ECO:0007669"/>
    <property type="project" value="TreeGrafter"/>
</dbReference>
<dbReference type="GO" id="GO:0004674">
    <property type="term" value="F:protein serine/threonine kinase activity"/>
    <property type="evidence" value="ECO:0007669"/>
    <property type="project" value="InterPro"/>
</dbReference>
<dbReference type="GO" id="GO:0000407">
    <property type="term" value="C:phagophore assembly site"/>
    <property type="evidence" value="ECO:0007669"/>
    <property type="project" value="TreeGrafter"/>
</dbReference>
<dbReference type="GO" id="GO:0016020">
    <property type="term" value="C:membrane"/>
    <property type="evidence" value="ECO:0007669"/>
    <property type="project" value="TreeGrafter"/>
</dbReference>
<keyword evidence="7" id="KW-1185">Reference proteome</keyword>
<proteinExistence type="predicted"/>
<dbReference type="SUPFAM" id="SSF56112">
    <property type="entry name" value="Protein kinase-like (PK-like)"/>
    <property type="match status" value="1"/>
</dbReference>
<evidence type="ECO:0000256" key="4">
    <source>
        <dbReference type="ARBA" id="ARBA00022840"/>
    </source>
</evidence>
<evidence type="ECO:0000313" key="7">
    <source>
        <dbReference type="Proteomes" id="UP001149090"/>
    </source>
</evidence>
<dbReference type="InterPro" id="IPR008271">
    <property type="entry name" value="Ser/Thr_kinase_AS"/>
</dbReference>
<dbReference type="Proteomes" id="UP001149090">
    <property type="component" value="Unassembled WGS sequence"/>
</dbReference>
<dbReference type="GO" id="GO:0005524">
    <property type="term" value="F:ATP binding"/>
    <property type="evidence" value="ECO:0007669"/>
    <property type="project" value="UniProtKB-KW"/>
</dbReference>
<sequence length="79" mass="9348">MIMEFCNMGTLASYLEKNKREITIEKIKEIFSQIFHGLNYLFKKNMVHRDLKPDNILLKRSSKSKLGFVIKLEILDSQK</sequence>
<dbReference type="PANTHER" id="PTHR24348">
    <property type="entry name" value="SERINE/THREONINE-PROTEIN KINASE UNC-51-RELATED"/>
    <property type="match status" value="1"/>
</dbReference>
<evidence type="ECO:0000256" key="2">
    <source>
        <dbReference type="ARBA" id="ARBA00022741"/>
    </source>
</evidence>
<dbReference type="OrthoDB" id="68483at2759"/>
<organism evidence="6 7">
    <name type="scientific">Anaeramoeba ignava</name>
    <name type="common">Anaerobic marine amoeba</name>
    <dbReference type="NCBI Taxonomy" id="1746090"/>
    <lineage>
        <taxon>Eukaryota</taxon>
        <taxon>Metamonada</taxon>
        <taxon>Anaeramoebidae</taxon>
        <taxon>Anaeramoeba</taxon>
    </lineage>
</organism>